<name>A0A6J2U8K7_DROLE</name>
<feature type="domain" description="Death" evidence="2">
    <location>
        <begin position="195"/>
        <end position="279"/>
    </location>
</feature>
<dbReference type="AlphaFoldDB" id="A0A6J2U8K7"/>
<feature type="region of interest" description="Disordered" evidence="1">
    <location>
        <begin position="1"/>
        <end position="63"/>
    </location>
</feature>
<proteinExistence type="predicted"/>
<evidence type="ECO:0000313" key="3">
    <source>
        <dbReference type="Proteomes" id="UP000504634"/>
    </source>
</evidence>
<dbReference type="PROSITE" id="PS50017">
    <property type="entry name" value="DEATH_DOMAIN"/>
    <property type="match status" value="1"/>
</dbReference>
<keyword evidence="3" id="KW-1185">Reference proteome</keyword>
<sequence>MSKLRGLLPSIFGSSKEKETQNHTCTTTENAGEEGRLETDAAPVDDGGFESSNGAISRVTTTPTASAELTAEVVRELSDPNYNSMEVVESTTIPGALVNGTCGSNSSSNNTMNTMNVHSAQQQVVMNFSNASNLHFGSVYNFNQNLSANSSRKNSTTDESAIAMSPDKMAGSRQRQVPRKTTTIVAMMQCQDEPEMRLLDTVASHLGEGWKQIMRELGHSEGQIEQAIIDHQMHGNIKEVIYQLLLQWVRAADDGVATVGRLTTLLWNQNHRDCVQRMKIVWKAIEKRKTSS</sequence>
<protein>
    <submittedName>
        <fullName evidence="4">Protein immune deficiency</fullName>
    </submittedName>
</protein>
<dbReference type="Pfam" id="PF00531">
    <property type="entry name" value="Death"/>
    <property type="match status" value="1"/>
</dbReference>
<gene>
    <name evidence="4" type="primary">LOC115631638</name>
</gene>
<evidence type="ECO:0000259" key="2">
    <source>
        <dbReference type="PROSITE" id="PS50017"/>
    </source>
</evidence>
<dbReference type="RefSeq" id="XP_030384310.1">
    <property type="nucleotide sequence ID" value="XM_030528450.1"/>
</dbReference>
<organism evidence="3 4">
    <name type="scientific">Drosophila lebanonensis</name>
    <name type="common">Fruit fly</name>
    <name type="synonym">Scaptodrosophila lebanonensis</name>
    <dbReference type="NCBI Taxonomy" id="7225"/>
    <lineage>
        <taxon>Eukaryota</taxon>
        <taxon>Metazoa</taxon>
        <taxon>Ecdysozoa</taxon>
        <taxon>Arthropoda</taxon>
        <taxon>Hexapoda</taxon>
        <taxon>Insecta</taxon>
        <taxon>Pterygota</taxon>
        <taxon>Neoptera</taxon>
        <taxon>Endopterygota</taxon>
        <taxon>Diptera</taxon>
        <taxon>Brachycera</taxon>
        <taxon>Muscomorpha</taxon>
        <taxon>Ephydroidea</taxon>
        <taxon>Drosophilidae</taxon>
        <taxon>Scaptodrosophila</taxon>
    </lineage>
</organism>
<evidence type="ECO:0000313" key="4">
    <source>
        <dbReference type="RefSeq" id="XP_030384310.1"/>
    </source>
</evidence>
<dbReference type="InterPro" id="IPR000488">
    <property type="entry name" value="Death_dom"/>
</dbReference>
<dbReference type="CTD" id="44339"/>
<dbReference type="GeneID" id="115631638"/>
<dbReference type="InterPro" id="IPR011029">
    <property type="entry name" value="DEATH-like_dom_sf"/>
</dbReference>
<accession>A0A6J2U8K7</accession>
<dbReference type="CDD" id="cd01670">
    <property type="entry name" value="Death"/>
    <property type="match status" value="1"/>
</dbReference>
<feature type="compositionally biased region" description="Polar residues" evidence="1">
    <location>
        <begin position="50"/>
        <end position="63"/>
    </location>
</feature>
<evidence type="ECO:0000256" key="1">
    <source>
        <dbReference type="SAM" id="MobiDB-lite"/>
    </source>
</evidence>
<dbReference type="Proteomes" id="UP000504634">
    <property type="component" value="Unplaced"/>
</dbReference>
<dbReference type="GO" id="GO:0007165">
    <property type="term" value="P:signal transduction"/>
    <property type="evidence" value="ECO:0007669"/>
    <property type="project" value="InterPro"/>
</dbReference>
<reference evidence="4" key="1">
    <citation type="submission" date="2025-08" db="UniProtKB">
        <authorList>
            <consortium name="RefSeq"/>
        </authorList>
    </citation>
    <scope>IDENTIFICATION</scope>
    <source>
        <strain evidence="4">11010-0011.00</strain>
        <tissue evidence="4">Whole body</tissue>
    </source>
</reference>
<dbReference type="OrthoDB" id="535509at2759"/>
<dbReference type="Gene3D" id="1.10.533.10">
    <property type="entry name" value="Death Domain, Fas"/>
    <property type="match status" value="1"/>
</dbReference>
<dbReference type="SUPFAM" id="SSF47986">
    <property type="entry name" value="DEATH domain"/>
    <property type="match status" value="1"/>
</dbReference>